<protein>
    <recommendedName>
        <fullName evidence="3">DDE Tnp4 domain-containing protein</fullName>
    </recommendedName>
</protein>
<organism evidence="1 2">
    <name type="scientific">Popillia japonica</name>
    <name type="common">Japanese beetle</name>
    <dbReference type="NCBI Taxonomy" id="7064"/>
    <lineage>
        <taxon>Eukaryota</taxon>
        <taxon>Metazoa</taxon>
        <taxon>Ecdysozoa</taxon>
        <taxon>Arthropoda</taxon>
        <taxon>Hexapoda</taxon>
        <taxon>Insecta</taxon>
        <taxon>Pterygota</taxon>
        <taxon>Neoptera</taxon>
        <taxon>Endopterygota</taxon>
        <taxon>Coleoptera</taxon>
        <taxon>Polyphaga</taxon>
        <taxon>Scarabaeiformia</taxon>
        <taxon>Scarabaeidae</taxon>
        <taxon>Rutelinae</taxon>
        <taxon>Popillia</taxon>
    </lineage>
</organism>
<dbReference type="EMBL" id="JASPKY010000366">
    <property type="protein sequence ID" value="KAK9703610.1"/>
    <property type="molecule type" value="Genomic_DNA"/>
</dbReference>
<gene>
    <name evidence="1" type="ORF">QE152_g29232</name>
</gene>
<keyword evidence="2" id="KW-1185">Reference proteome</keyword>
<evidence type="ECO:0000313" key="2">
    <source>
        <dbReference type="Proteomes" id="UP001458880"/>
    </source>
</evidence>
<sequence>MLVRAMSQEMWRGKPEVRSNGFTCGSKLFTKYLTKCLFNRNICLKHVSGNLNGLLLCGTNTMNVFDGIEEPDMDDLIVPNFVQFGIPRQMFQRQNYFETMDDATFRRRFRLSKPIVLSLLAEIEHRLEIPMDINNCVSPMNQLLTCLRLYSSGGHLDSIADFMVLGTIDCTHFKIISPGGNDAQVFRNRKGYF</sequence>
<evidence type="ECO:0000313" key="1">
    <source>
        <dbReference type="EMBL" id="KAK9703610.1"/>
    </source>
</evidence>
<accession>A0AAW1JI54</accession>
<evidence type="ECO:0008006" key="3">
    <source>
        <dbReference type="Google" id="ProtNLM"/>
    </source>
</evidence>
<reference evidence="1 2" key="1">
    <citation type="journal article" date="2024" name="BMC Genomics">
        <title>De novo assembly and annotation of Popillia japonica's genome with initial clues to its potential as an invasive pest.</title>
        <authorList>
            <person name="Cucini C."/>
            <person name="Boschi S."/>
            <person name="Funari R."/>
            <person name="Cardaioli E."/>
            <person name="Iannotti N."/>
            <person name="Marturano G."/>
            <person name="Paoli F."/>
            <person name="Bruttini M."/>
            <person name="Carapelli A."/>
            <person name="Frati F."/>
            <person name="Nardi F."/>
        </authorList>
    </citation>
    <scope>NUCLEOTIDE SEQUENCE [LARGE SCALE GENOMIC DNA]</scope>
    <source>
        <strain evidence="1">DMR45628</strain>
    </source>
</reference>
<name>A0AAW1JI54_POPJA</name>
<comment type="caution">
    <text evidence="1">The sequence shown here is derived from an EMBL/GenBank/DDBJ whole genome shotgun (WGS) entry which is preliminary data.</text>
</comment>
<dbReference type="AlphaFoldDB" id="A0AAW1JI54"/>
<proteinExistence type="predicted"/>
<dbReference type="Proteomes" id="UP001458880">
    <property type="component" value="Unassembled WGS sequence"/>
</dbReference>